<gene>
    <name evidence="1" type="ORF">ACFPCV_06005</name>
</gene>
<organism evidence="1 2">
    <name type="scientific">Actinophytocola glycyrrhizae</name>
    <dbReference type="NCBI Taxonomy" id="2044873"/>
    <lineage>
        <taxon>Bacteria</taxon>
        <taxon>Bacillati</taxon>
        <taxon>Actinomycetota</taxon>
        <taxon>Actinomycetes</taxon>
        <taxon>Pseudonocardiales</taxon>
        <taxon>Pseudonocardiaceae</taxon>
    </lineage>
</organism>
<dbReference type="RefSeq" id="WP_378054992.1">
    <property type="nucleotide sequence ID" value="NZ_JBHSIS010000002.1"/>
</dbReference>
<accession>A0ABV9RVT3</accession>
<dbReference type="Proteomes" id="UP001595859">
    <property type="component" value="Unassembled WGS sequence"/>
</dbReference>
<comment type="caution">
    <text evidence="1">The sequence shown here is derived from an EMBL/GenBank/DDBJ whole genome shotgun (WGS) entry which is preliminary data.</text>
</comment>
<reference evidence="2" key="1">
    <citation type="journal article" date="2019" name="Int. J. Syst. Evol. Microbiol.">
        <title>The Global Catalogue of Microorganisms (GCM) 10K type strain sequencing project: providing services to taxonomists for standard genome sequencing and annotation.</title>
        <authorList>
            <consortium name="The Broad Institute Genomics Platform"/>
            <consortium name="The Broad Institute Genome Sequencing Center for Infectious Disease"/>
            <person name="Wu L."/>
            <person name="Ma J."/>
        </authorList>
    </citation>
    <scope>NUCLEOTIDE SEQUENCE [LARGE SCALE GENOMIC DNA]</scope>
    <source>
        <strain evidence="2">ZS-22-S1</strain>
    </source>
</reference>
<sequence length="41" mass="4250">MVVAEDRLVAVMTAPLDSIVDGDVRVLPPAVAVRKMASAGE</sequence>
<proteinExistence type="predicted"/>
<dbReference type="EMBL" id="JBHSIS010000002">
    <property type="protein sequence ID" value="MFC4853047.1"/>
    <property type="molecule type" value="Genomic_DNA"/>
</dbReference>
<protein>
    <submittedName>
        <fullName evidence="1">Uncharacterized protein</fullName>
    </submittedName>
</protein>
<keyword evidence="2" id="KW-1185">Reference proteome</keyword>
<evidence type="ECO:0000313" key="2">
    <source>
        <dbReference type="Proteomes" id="UP001595859"/>
    </source>
</evidence>
<evidence type="ECO:0000313" key="1">
    <source>
        <dbReference type="EMBL" id="MFC4853047.1"/>
    </source>
</evidence>
<name>A0ABV9RVT3_9PSEU</name>